<dbReference type="Gene3D" id="3.40.50.1240">
    <property type="entry name" value="Phosphoglycerate mutase-like"/>
    <property type="match status" value="1"/>
</dbReference>
<dbReference type="EMBL" id="PHAH01000016">
    <property type="protein sequence ID" value="PKM88517.1"/>
    <property type="molecule type" value="Genomic_DNA"/>
</dbReference>
<dbReference type="PANTHER" id="PTHR20935:SF0">
    <property type="entry name" value="SERINE_THREONINE-PROTEIN PHOSPHATASE PGAM5, MITOCHONDRIAL"/>
    <property type="match status" value="1"/>
</dbReference>
<organism evidence="2 3">
    <name type="scientific">Candidatus Falkowbacteria bacterium HGW-Falkowbacteria-2</name>
    <dbReference type="NCBI Taxonomy" id="2013769"/>
    <lineage>
        <taxon>Bacteria</taxon>
        <taxon>Candidatus Falkowiibacteriota</taxon>
    </lineage>
</organism>
<dbReference type="Proteomes" id="UP000233325">
    <property type="component" value="Unassembled WGS sequence"/>
</dbReference>
<reference evidence="2 3" key="1">
    <citation type="journal article" date="2017" name="ISME J.">
        <title>Potential for microbial H2 and metal transformations associated with novel bacteria and archaea in deep terrestrial subsurface sediments.</title>
        <authorList>
            <person name="Hernsdorf A.W."/>
            <person name="Amano Y."/>
            <person name="Miyakawa K."/>
            <person name="Ise K."/>
            <person name="Suzuki Y."/>
            <person name="Anantharaman K."/>
            <person name="Probst A."/>
            <person name="Burstein D."/>
            <person name="Thomas B.C."/>
            <person name="Banfield J.F."/>
        </authorList>
    </citation>
    <scope>NUCLEOTIDE SEQUENCE [LARGE SCALE GENOMIC DNA]</scope>
    <source>
        <strain evidence="2">HGW-Falkowbacteria-2</strain>
    </source>
</reference>
<comment type="caution">
    <text evidence="2">The sequence shown here is derived from an EMBL/GenBank/DDBJ whole genome shotgun (WGS) entry which is preliminary data.</text>
</comment>
<proteinExistence type="predicted"/>
<dbReference type="GO" id="GO:0016787">
    <property type="term" value="F:hydrolase activity"/>
    <property type="evidence" value="ECO:0007669"/>
    <property type="project" value="UniProtKB-KW"/>
</dbReference>
<keyword evidence="1" id="KW-0378">Hydrolase</keyword>
<evidence type="ECO:0000313" key="2">
    <source>
        <dbReference type="EMBL" id="PKM88517.1"/>
    </source>
</evidence>
<dbReference type="InterPro" id="IPR051021">
    <property type="entry name" value="Mito_Ser/Thr_phosphatase"/>
</dbReference>
<evidence type="ECO:0008006" key="4">
    <source>
        <dbReference type="Google" id="ProtNLM"/>
    </source>
</evidence>
<dbReference type="SUPFAM" id="SSF53254">
    <property type="entry name" value="Phosphoglycerate mutase-like"/>
    <property type="match status" value="1"/>
</dbReference>
<dbReference type="AlphaFoldDB" id="A0A2N2E1E6"/>
<evidence type="ECO:0000256" key="1">
    <source>
        <dbReference type="ARBA" id="ARBA00022801"/>
    </source>
</evidence>
<dbReference type="InterPro" id="IPR013078">
    <property type="entry name" value="His_Pase_superF_clade-1"/>
</dbReference>
<dbReference type="PANTHER" id="PTHR20935">
    <property type="entry name" value="PHOSPHOGLYCERATE MUTASE-RELATED"/>
    <property type="match status" value="1"/>
</dbReference>
<evidence type="ECO:0000313" key="3">
    <source>
        <dbReference type="Proteomes" id="UP000233325"/>
    </source>
</evidence>
<dbReference type="CDD" id="cd07067">
    <property type="entry name" value="HP_PGM_like"/>
    <property type="match status" value="1"/>
</dbReference>
<protein>
    <recommendedName>
        <fullName evidence="4">Histidine phosphatase family protein</fullName>
    </recommendedName>
</protein>
<name>A0A2N2E1E6_9BACT</name>
<dbReference type="Pfam" id="PF00300">
    <property type="entry name" value="His_Phos_1"/>
    <property type="match status" value="1"/>
</dbReference>
<accession>A0A2N2E1E6</accession>
<sequence>MSTKNPYTRVQPKTREPYTIVYLIRHANPEYSLEKKLGDAMMPLSSDGRLQAKALASRLSRLSIDTAYSSAIARAQETAAFFGNKQKIDIHVDPRLNEINWKDWRRVKYFKTSEERRKQRLPEYKVLDRQLDIMQAKTRRILADVFAKHKGERVALFCHGNIIKTLLTSIMNADVLGFLSFEIYQGSISKLVIDRDGYVKISFINDAHHLPAYPEEDIFITLKD</sequence>
<dbReference type="SMART" id="SM00855">
    <property type="entry name" value="PGAM"/>
    <property type="match status" value="1"/>
</dbReference>
<dbReference type="InterPro" id="IPR029033">
    <property type="entry name" value="His_PPase_superfam"/>
</dbReference>
<gene>
    <name evidence="2" type="ORF">CVU83_01615</name>
</gene>